<name>A0A0E9U9G5_ANGAN</name>
<evidence type="ECO:0000313" key="1">
    <source>
        <dbReference type="EMBL" id="JAH62554.1"/>
    </source>
</evidence>
<dbReference type="AlphaFoldDB" id="A0A0E9U9G5"/>
<accession>A0A0E9U9G5</accession>
<organism evidence="1">
    <name type="scientific">Anguilla anguilla</name>
    <name type="common">European freshwater eel</name>
    <name type="synonym">Muraena anguilla</name>
    <dbReference type="NCBI Taxonomy" id="7936"/>
    <lineage>
        <taxon>Eukaryota</taxon>
        <taxon>Metazoa</taxon>
        <taxon>Chordata</taxon>
        <taxon>Craniata</taxon>
        <taxon>Vertebrata</taxon>
        <taxon>Euteleostomi</taxon>
        <taxon>Actinopterygii</taxon>
        <taxon>Neopterygii</taxon>
        <taxon>Teleostei</taxon>
        <taxon>Anguilliformes</taxon>
        <taxon>Anguillidae</taxon>
        <taxon>Anguilla</taxon>
    </lineage>
</organism>
<protein>
    <submittedName>
        <fullName evidence="1">Uncharacterized protein</fullName>
    </submittedName>
</protein>
<proteinExistence type="predicted"/>
<sequence length="47" mass="5532">MDHIDFMKLATLHMNFCTFYLLGKTRLSKRTVFLSYSTRPFLKGTAE</sequence>
<reference evidence="1" key="2">
    <citation type="journal article" date="2015" name="Fish Shellfish Immunol.">
        <title>Early steps in the European eel (Anguilla anguilla)-Vibrio vulnificus interaction in the gills: Role of the RtxA13 toxin.</title>
        <authorList>
            <person name="Callol A."/>
            <person name="Pajuelo D."/>
            <person name="Ebbesson L."/>
            <person name="Teles M."/>
            <person name="MacKenzie S."/>
            <person name="Amaro C."/>
        </authorList>
    </citation>
    <scope>NUCLEOTIDE SEQUENCE</scope>
</reference>
<reference evidence="1" key="1">
    <citation type="submission" date="2014-11" db="EMBL/GenBank/DDBJ databases">
        <authorList>
            <person name="Amaro Gonzalez C."/>
        </authorList>
    </citation>
    <scope>NUCLEOTIDE SEQUENCE</scope>
</reference>
<dbReference type="EMBL" id="GBXM01046023">
    <property type="protein sequence ID" value="JAH62554.1"/>
    <property type="molecule type" value="Transcribed_RNA"/>
</dbReference>